<organism evidence="1 2">
    <name type="scientific">Candidatus Spyradosoma merdigallinarum</name>
    <dbReference type="NCBI Taxonomy" id="2840950"/>
    <lineage>
        <taxon>Bacteria</taxon>
        <taxon>Pseudomonadati</taxon>
        <taxon>Verrucomicrobiota</taxon>
        <taxon>Opitutia</taxon>
        <taxon>Opitutia incertae sedis</taxon>
        <taxon>Candidatus Spyradosoma</taxon>
    </lineage>
</organism>
<proteinExistence type="predicted"/>
<accession>A0A9D1NJC7</accession>
<reference evidence="1" key="2">
    <citation type="journal article" date="2021" name="PeerJ">
        <title>Extensive microbial diversity within the chicken gut microbiome revealed by metagenomics and culture.</title>
        <authorList>
            <person name="Gilroy R."/>
            <person name="Ravi A."/>
            <person name="Getino M."/>
            <person name="Pursley I."/>
            <person name="Horton D.L."/>
            <person name="Alikhan N.F."/>
            <person name="Baker D."/>
            <person name="Gharbi K."/>
            <person name="Hall N."/>
            <person name="Watson M."/>
            <person name="Adriaenssens E.M."/>
            <person name="Foster-Nyarko E."/>
            <person name="Jarju S."/>
            <person name="Secka A."/>
            <person name="Antonio M."/>
            <person name="Oren A."/>
            <person name="Chaudhuri R.R."/>
            <person name="La Ragione R."/>
            <person name="Hildebrand F."/>
            <person name="Pallen M.J."/>
        </authorList>
    </citation>
    <scope>NUCLEOTIDE SEQUENCE</scope>
    <source>
        <strain evidence="1">10669</strain>
    </source>
</reference>
<sequence>MGRRRMIGVSVTPEMDEAVRRHAARLKISLTEFIRGLISAELRRAGVDTAPLVARLGEGQGRRSDFDDGRRERALAQLADARKARRAKTREKRIRKLATERALPAPHAAALLRAVEDEEEEQQSSMTPRRFRRVAALVLAELAARENDAASGRA</sequence>
<comment type="caution">
    <text evidence="1">The sequence shown here is derived from an EMBL/GenBank/DDBJ whole genome shotgun (WGS) entry which is preliminary data.</text>
</comment>
<reference evidence="1" key="1">
    <citation type="submission" date="2020-10" db="EMBL/GenBank/DDBJ databases">
        <authorList>
            <person name="Gilroy R."/>
        </authorList>
    </citation>
    <scope>NUCLEOTIDE SEQUENCE</scope>
    <source>
        <strain evidence="1">10669</strain>
    </source>
</reference>
<dbReference type="EMBL" id="DVOG01000097">
    <property type="protein sequence ID" value="HIV04262.1"/>
    <property type="molecule type" value="Genomic_DNA"/>
</dbReference>
<evidence type="ECO:0000313" key="2">
    <source>
        <dbReference type="Proteomes" id="UP000886812"/>
    </source>
</evidence>
<dbReference type="GO" id="GO:0006355">
    <property type="term" value="P:regulation of DNA-templated transcription"/>
    <property type="evidence" value="ECO:0007669"/>
    <property type="project" value="InterPro"/>
</dbReference>
<dbReference type="Proteomes" id="UP000886812">
    <property type="component" value="Unassembled WGS sequence"/>
</dbReference>
<name>A0A9D1NJC7_9BACT</name>
<dbReference type="AlphaFoldDB" id="A0A9D1NJC7"/>
<evidence type="ECO:0000313" key="1">
    <source>
        <dbReference type="EMBL" id="HIV04262.1"/>
    </source>
</evidence>
<gene>
    <name evidence="1" type="ORF">IAC75_03820</name>
</gene>
<protein>
    <submittedName>
        <fullName evidence="1">Ribbon-helix-helix protein, CopG family</fullName>
    </submittedName>
</protein>